<evidence type="ECO:0000313" key="3">
    <source>
        <dbReference type="Proteomes" id="UP000297703"/>
    </source>
</evidence>
<organism evidence="2 3">
    <name type="scientific">Platysternon megacephalum</name>
    <name type="common">big-headed turtle</name>
    <dbReference type="NCBI Taxonomy" id="55544"/>
    <lineage>
        <taxon>Eukaryota</taxon>
        <taxon>Metazoa</taxon>
        <taxon>Chordata</taxon>
        <taxon>Craniata</taxon>
        <taxon>Vertebrata</taxon>
        <taxon>Euteleostomi</taxon>
        <taxon>Archelosauria</taxon>
        <taxon>Testudinata</taxon>
        <taxon>Testudines</taxon>
        <taxon>Cryptodira</taxon>
        <taxon>Durocryptodira</taxon>
        <taxon>Testudinoidea</taxon>
        <taxon>Platysternidae</taxon>
        <taxon>Platysternon</taxon>
    </lineage>
</organism>
<protein>
    <submittedName>
        <fullName evidence="2">Thymidylate synthase</fullName>
    </submittedName>
</protein>
<feature type="compositionally biased region" description="Basic and acidic residues" evidence="1">
    <location>
        <begin position="1"/>
        <end position="12"/>
    </location>
</feature>
<dbReference type="Proteomes" id="UP000297703">
    <property type="component" value="Unassembled WGS sequence"/>
</dbReference>
<reference evidence="2 3" key="2">
    <citation type="submission" date="2019-04" db="EMBL/GenBank/DDBJ databases">
        <title>The genome sequence of big-headed turtle.</title>
        <authorList>
            <person name="Gong S."/>
        </authorList>
    </citation>
    <scope>NUCLEOTIDE SEQUENCE [LARGE SCALE GENOMIC DNA]</scope>
    <source>
        <strain evidence="2">DO16091913</strain>
        <tissue evidence="2">Muscle</tissue>
    </source>
</reference>
<dbReference type="AlphaFoldDB" id="A0A4D9DKV7"/>
<feature type="region of interest" description="Disordered" evidence="1">
    <location>
        <begin position="1"/>
        <end position="20"/>
    </location>
</feature>
<gene>
    <name evidence="2" type="ORF">DR999_PMT21137</name>
</gene>
<evidence type="ECO:0000313" key="2">
    <source>
        <dbReference type="EMBL" id="TFJ97051.1"/>
    </source>
</evidence>
<evidence type="ECO:0000256" key="1">
    <source>
        <dbReference type="SAM" id="MobiDB-lite"/>
    </source>
</evidence>
<accession>A0A4D9DKV7</accession>
<name>A0A4D9DKV7_9SAUR</name>
<comment type="caution">
    <text evidence="2">The sequence shown here is derived from an EMBL/GenBank/DDBJ whole genome shotgun (WGS) entry which is preliminary data.</text>
</comment>
<sequence>MRERELTRDRKSSRPHRRRGRWRQRFLRLTPVQYSSSPPCRAAGGGCSVYRSLGEWEGLVDPLHPQAYGFLNAKCHCRSSFPRLFASVGGCELLKGSGGAGGIPPPSRIGVAGAINRSLPAGLDNCCKGLLLSLGCVEVTGGRRLGAKLQPAGTGAAGAGLERCCLSQEQAGW</sequence>
<keyword evidence="3" id="KW-1185">Reference proteome</keyword>
<reference evidence="2 3" key="1">
    <citation type="submission" date="2019-04" db="EMBL/GenBank/DDBJ databases">
        <title>Draft genome of the big-headed turtle Platysternon megacephalum.</title>
        <authorList>
            <person name="Gong S."/>
        </authorList>
    </citation>
    <scope>NUCLEOTIDE SEQUENCE [LARGE SCALE GENOMIC DNA]</scope>
    <source>
        <strain evidence="2">DO16091913</strain>
        <tissue evidence="2">Muscle</tissue>
    </source>
</reference>
<dbReference type="EMBL" id="QXTE01000540">
    <property type="protein sequence ID" value="TFJ97051.1"/>
    <property type="molecule type" value="Genomic_DNA"/>
</dbReference>
<proteinExistence type="predicted"/>